<keyword evidence="7" id="KW-0368">Histidine biosynthesis</keyword>
<comment type="similarity">
    <text evidence="2">Belongs to the class-II pyridoxal-phosphate-dependent aminotransferase family. Histidinol-phosphate aminotransferase subfamily.</text>
</comment>
<dbReference type="CDD" id="cd00609">
    <property type="entry name" value="AAT_like"/>
    <property type="match status" value="1"/>
</dbReference>
<keyword evidence="4" id="KW-0028">Amino-acid biosynthesis</keyword>
<dbReference type="SUPFAM" id="SSF53383">
    <property type="entry name" value="PLP-dependent transferases"/>
    <property type="match status" value="1"/>
</dbReference>
<evidence type="ECO:0000256" key="3">
    <source>
        <dbReference type="ARBA" id="ARBA00022576"/>
    </source>
</evidence>
<dbReference type="InterPro" id="IPR015424">
    <property type="entry name" value="PyrdxlP-dep_Trfase"/>
</dbReference>
<dbReference type="GO" id="GO:0030170">
    <property type="term" value="F:pyridoxal phosphate binding"/>
    <property type="evidence" value="ECO:0007669"/>
    <property type="project" value="InterPro"/>
</dbReference>
<dbReference type="AlphaFoldDB" id="A0A0D8HK21"/>
<comment type="pathway">
    <text evidence="1">Amino-acid biosynthesis; L-histidine biosynthesis; L-histidine from 5-phospho-alpha-D-ribose 1-diphosphate: step 7/9.</text>
</comment>
<dbReference type="EC" id="2.6.1.-" evidence="9"/>
<reference evidence="11 12" key="1">
    <citation type="submission" date="2015-01" db="EMBL/GenBank/DDBJ databases">
        <title>Draft genome of the acidophilic iron oxidizer Acidithrix ferrooxidans strain Py-F3.</title>
        <authorList>
            <person name="Poehlein A."/>
            <person name="Eisen S."/>
            <person name="Schloemann M."/>
            <person name="Johnson B.D."/>
            <person name="Daniel R."/>
            <person name="Muehling M."/>
        </authorList>
    </citation>
    <scope>NUCLEOTIDE SEQUENCE [LARGE SCALE GENOMIC DNA]</scope>
    <source>
        <strain evidence="11 12">Py-F3</strain>
    </source>
</reference>
<sequence>MALGLANSPHGGNGGMIEEALLMEAGSLLDLSASINFAAPDFREDLIASLDSLSRYPNESSSTNLLAKALNVDPNLLVLTNGGAEAISLVCGYIKSAKVSRFDFGLYSRYLADSSGGQMIVSNPNNPSGQLIGDVDDVIVYDEAFYPIATGTWTRRDFETGAFSLGSLTKLSGLPGLRLGFLIAPNHETANSIRRAKTQWSVSGLALAMVPLILERIDLSQVAFETARGRRRLVEILTRAGLVPCRSDANYLFIKDAPRLLHRLLEKGILLRSGGSFGYIDGVRIAVCDEHGLDRLEGSLEEICQRYGAWNV</sequence>
<dbReference type="InterPro" id="IPR004839">
    <property type="entry name" value="Aminotransferase_I/II_large"/>
</dbReference>
<evidence type="ECO:0000256" key="6">
    <source>
        <dbReference type="ARBA" id="ARBA00022898"/>
    </source>
</evidence>
<comment type="caution">
    <text evidence="11">The sequence shown here is derived from an EMBL/GenBank/DDBJ whole genome shotgun (WGS) entry which is preliminary data.</text>
</comment>
<dbReference type="STRING" id="1280514.AXFE_09980"/>
<evidence type="ECO:0000313" key="11">
    <source>
        <dbReference type="EMBL" id="KJF18097.1"/>
    </source>
</evidence>
<feature type="domain" description="Aminotransferase class I/classII large" evidence="10">
    <location>
        <begin position="117"/>
        <end position="296"/>
    </location>
</feature>
<dbReference type="EMBL" id="JXYS01000025">
    <property type="protein sequence ID" value="KJF18097.1"/>
    <property type="molecule type" value="Genomic_DNA"/>
</dbReference>
<evidence type="ECO:0000256" key="8">
    <source>
        <dbReference type="ARBA" id="ARBA00047481"/>
    </source>
</evidence>
<keyword evidence="11" id="KW-0456">Lyase</keyword>
<dbReference type="Proteomes" id="UP000032360">
    <property type="component" value="Unassembled WGS sequence"/>
</dbReference>
<dbReference type="Gene3D" id="3.90.1150.10">
    <property type="entry name" value="Aspartate Aminotransferase, domain 1"/>
    <property type="match status" value="2"/>
</dbReference>
<dbReference type="GO" id="GO:0004400">
    <property type="term" value="F:histidinol-phosphate transaminase activity"/>
    <property type="evidence" value="ECO:0007669"/>
    <property type="project" value="UniProtKB-EC"/>
</dbReference>
<organism evidence="11 12">
    <name type="scientific">Acidithrix ferrooxidans</name>
    <dbReference type="NCBI Taxonomy" id="1280514"/>
    <lineage>
        <taxon>Bacteria</taxon>
        <taxon>Bacillati</taxon>
        <taxon>Actinomycetota</taxon>
        <taxon>Acidimicrobiia</taxon>
        <taxon>Acidimicrobiales</taxon>
        <taxon>Acidimicrobiaceae</taxon>
        <taxon>Acidithrix</taxon>
    </lineage>
</organism>
<dbReference type="Pfam" id="PF00155">
    <property type="entry name" value="Aminotran_1_2"/>
    <property type="match status" value="1"/>
</dbReference>
<name>A0A0D8HK21_9ACTN</name>
<dbReference type="InterPro" id="IPR004838">
    <property type="entry name" value="NHTrfase_class1_PyrdxlP-BS"/>
</dbReference>
<comment type="similarity">
    <text evidence="9">Belongs to the class-I pyridoxal-phosphate-dependent aminotransferase family.</text>
</comment>
<evidence type="ECO:0000256" key="7">
    <source>
        <dbReference type="ARBA" id="ARBA00023102"/>
    </source>
</evidence>
<dbReference type="PANTHER" id="PTHR43643:SF6">
    <property type="entry name" value="HISTIDINOL-PHOSPHATE AMINOTRANSFERASE"/>
    <property type="match status" value="1"/>
</dbReference>
<keyword evidence="12" id="KW-1185">Reference proteome</keyword>
<dbReference type="InterPro" id="IPR015421">
    <property type="entry name" value="PyrdxlP-dep_Trfase_major"/>
</dbReference>
<dbReference type="InterPro" id="IPR015422">
    <property type="entry name" value="PyrdxlP-dep_Trfase_small"/>
</dbReference>
<accession>A0A0D8HK21</accession>
<dbReference type="InterPro" id="IPR050106">
    <property type="entry name" value="HistidinolP_aminotransfase"/>
</dbReference>
<proteinExistence type="inferred from homology"/>
<gene>
    <name evidence="11" type="primary">cobD</name>
    <name evidence="11" type="ORF">AXFE_09980</name>
</gene>
<dbReference type="GO" id="GO:0000105">
    <property type="term" value="P:L-histidine biosynthetic process"/>
    <property type="evidence" value="ECO:0007669"/>
    <property type="project" value="UniProtKB-KW"/>
</dbReference>
<dbReference type="PANTHER" id="PTHR43643">
    <property type="entry name" value="HISTIDINOL-PHOSPHATE AMINOTRANSFERASE 2"/>
    <property type="match status" value="1"/>
</dbReference>
<evidence type="ECO:0000256" key="2">
    <source>
        <dbReference type="ARBA" id="ARBA00007970"/>
    </source>
</evidence>
<comment type="cofactor">
    <cofactor evidence="9">
        <name>pyridoxal 5'-phosphate</name>
        <dbReference type="ChEBI" id="CHEBI:597326"/>
    </cofactor>
</comment>
<keyword evidence="6" id="KW-0663">Pyridoxal phosphate</keyword>
<keyword evidence="3 9" id="KW-0032">Aminotransferase</keyword>
<evidence type="ECO:0000256" key="5">
    <source>
        <dbReference type="ARBA" id="ARBA00022679"/>
    </source>
</evidence>
<evidence type="ECO:0000256" key="4">
    <source>
        <dbReference type="ARBA" id="ARBA00022605"/>
    </source>
</evidence>
<dbReference type="GO" id="GO:0016829">
    <property type="term" value="F:lyase activity"/>
    <property type="evidence" value="ECO:0007669"/>
    <property type="project" value="UniProtKB-KW"/>
</dbReference>
<evidence type="ECO:0000313" key="12">
    <source>
        <dbReference type="Proteomes" id="UP000032360"/>
    </source>
</evidence>
<dbReference type="Gene3D" id="3.40.640.10">
    <property type="entry name" value="Type I PLP-dependent aspartate aminotransferase-like (Major domain)"/>
    <property type="match status" value="2"/>
</dbReference>
<evidence type="ECO:0000256" key="1">
    <source>
        <dbReference type="ARBA" id="ARBA00005011"/>
    </source>
</evidence>
<protein>
    <recommendedName>
        <fullName evidence="9">Aminotransferase</fullName>
        <ecNumber evidence="9">2.6.1.-</ecNumber>
    </recommendedName>
</protein>
<evidence type="ECO:0000259" key="10">
    <source>
        <dbReference type="Pfam" id="PF00155"/>
    </source>
</evidence>
<evidence type="ECO:0000256" key="9">
    <source>
        <dbReference type="RuleBase" id="RU000481"/>
    </source>
</evidence>
<dbReference type="PROSITE" id="PS00105">
    <property type="entry name" value="AA_TRANSFER_CLASS_1"/>
    <property type="match status" value="1"/>
</dbReference>
<keyword evidence="5 9" id="KW-0808">Transferase</keyword>
<comment type="catalytic activity">
    <reaction evidence="8">
        <text>L-histidinol phosphate + 2-oxoglutarate = 3-(imidazol-4-yl)-2-oxopropyl phosphate + L-glutamate</text>
        <dbReference type="Rhea" id="RHEA:23744"/>
        <dbReference type="ChEBI" id="CHEBI:16810"/>
        <dbReference type="ChEBI" id="CHEBI:29985"/>
        <dbReference type="ChEBI" id="CHEBI:57766"/>
        <dbReference type="ChEBI" id="CHEBI:57980"/>
        <dbReference type="EC" id="2.6.1.9"/>
    </reaction>
</comment>